<comment type="caution">
    <text evidence="2">The sequence shown here is derived from an EMBL/GenBank/DDBJ whole genome shotgun (WGS) entry which is preliminary data.</text>
</comment>
<dbReference type="InterPro" id="IPR007926">
    <property type="entry name" value="Borrelia_P83"/>
</dbReference>
<name>H7EJ60_9SPIR</name>
<evidence type="ECO:0000256" key="1">
    <source>
        <dbReference type="SAM" id="MobiDB-lite"/>
    </source>
</evidence>
<feature type="region of interest" description="Disordered" evidence="1">
    <location>
        <begin position="227"/>
        <end position="322"/>
    </location>
</feature>
<protein>
    <submittedName>
        <fullName evidence="2">p83100 family protein</fullName>
    </submittedName>
</protein>
<dbReference type="PATRIC" id="fig|907348.3.peg.875"/>
<evidence type="ECO:0000313" key="2">
    <source>
        <dbReference type="EMBL" id="EIC02374.1"/>
    </source>
</evidence>
<organism evidence="2 3">
    <name type="scientific">Treponema saccharophilum DSM 2985</name>
    <dbReference type="NCBI Taxonomy" id="907348"/>
    <lineage>
        <taxon>Bacteria</taxon>
        <taxon>Pseudomonadati</taxon>
        <taxon>Spirochaetota</taxon>
        <taxon>Spirochaetia</taxon>
        <taxon>Spirochaetales</taxon>
        <taxon>Treponemataceae</taxon>
        <taxon>Treponema</taxon>
    </lineage>
</organism>
<proteinExistence type="predicted"/>
<dbReference type="OrthoDB" id="350069at2"/>
<feature type="compositionally biased region" description="Basic and acidic residues" evidence="1">
    <location>
        <begin position="247"/>
        <end position="257"/>
    </location>
</feature>
<dbReference type="AlphaFoldDB" id="H7EJ60"/>
<feature type="compositionally biased region" description="Basic and acidic residues" evidence="1">
    <location>
        <begin position="264"/>
        <end position="290"/>
    </location>
</feature>
<dbReference type="EMBL" id="AGRW01000040">
    <property type="protein sequence ID" value="EIC02374.1"/>
    <property type="molecule type" value="Genomic_DNA"/>
</dbReference>
<dbReference type="eggNOG" id="COG4372">
    <property type="taxonomic scope" value="Bacteria"/>
</dbReference>
<dbReference type="RefSeq" id="WP_002703205.1">
    <property type="nucleotide sequence ID" value="NZ_AGRW01000040.1"/>
</dbReference>
<keyword evidence="3" id="KW-1185">Reference proteome</keyword>
<gene>
    <name evidence="2" type="ORF">TresaDRAFT_1821</name>
</gene>
<accession>H7EJ60</accession>
<dbReference type="Proteomes" id="UP000003571">
    <property type="component" value="Unassembled WGS sequence"/>
</dbReference>
<reference evidence="2 3" key="1">
    <citation type="submission" date="2011-09" db="EMBL/GenBank/DDBJ databases">
        <title>The draft genome of Treponema saccharophilum DSM 2985.</title>
        <authorList>
            <consortium name="US DOE Joint Genome Institute (JGI-PGF)"/>
            <person name="Lucas S."/>
            <person name="Copeland A."/>
            <person name="Lapidus A."/>
            <person name="Glavina del Rio T."/>
            <person name="Dalin E."/>
            <person name="Tice H."/>
            <person name="Bruce D."/>
            <person name="Goodwin L."/>
            <person name="Pitluck S."/>
            <person name="Peters L."/>
            <person name="Kyrpides N."/>
            <person name="Mavromatis K."/>
            <person name="Ivanova N."/>
            <person name="Markowitz V."/>
            <person name="Cheng J.-F."/>
            <person name="Hugenholtz P."/>
            <person name="Woyke T."/>
            <person name="Wu D."/>
            <person name="Gronow S."/>
            <person name="Wellnitz S."/>
            <person name="Brambilla E."/>
            <person name="Klenk H.-P."/>
            <person name="Eisen J.A."/>
        </authorList>
    </citation>
    <scope>NUCLEOTIDE SEQUENCE [LARGE SCALE GENOMIC DNA]</scope>
    <source>
        <strain evidence="2 3">DSM 2985</strain>
    </source>
</reference>
<sequence length="515" mass="55991">MKKFVCALAIALAVESSWSIDVNRGELESAGNSAEGSSVEFENYGGPHAVIESAKAIRDIGGALGRSVAGNVSQQATFGEGAKYTLVHAVTEEEKGKLDADILILNKNAGVDHIVNLRRIVSGFLSEAYGYSDEDSLAIATFVTVYNAVYRGNIDAFRGKYKENVLSFLDDEKIGLSTNWEEWAGHTQIVIPLGDLDGVSAVETSVISDENVVQAIRESGDKGIAERTTLADIKEREGTDAQQKAADAQKEATEKKPAAAAAKQESRKEPLNEEKRKKAEEAQKEVEKAQARSAEQQQIADRKRDESQTERENIKKDIRALSGQPDLSKESYVNGLVRTDEKQNLFEIVKIDAESGKVVRTSQVKNIRSGIFSVKNITIRNEDGEEKFENMYIAVCGTSDGRSAVKLCLIDTLTLEMKKESEETLADDSSFVQLGGDFFAVVNVDGDFYVGDYDQNLTLKKRSTVPVKPTTPISLTPKGLMVTDKSGTPVLLSVSALDSVGGSKQDKKESVSDAK</sequence>
<dbReference type="STRING" id="907348.TresaDRAFT_1821"/>
<feature type="compositionally biased region" description="Basic and acidic residues" evidence="1">
    <location>
        <begin position="300"/>
        <end position="319"/>
    </location>
</feature>
<evidence type="ECO:0000313" key="3">
    <source>
        <dbReference type="Proteomes" id="UP000003571"/>
    </source>
</evidence>
<dbReference type="Pfam" id="PF05262">
    <property type="entry name" value="Borrelia_P83"/>
    <property type="match status" value="1"/>
</dbReference>